<dbReference type="OrthoDB" id="43556at2759"/>
<feature type="compositionally biased region" description="Low complexity" evidence="1">
    <location>
        <begin position="7"/>
        <end position="19"/>
    </location>
</feature>
<dbReference type="Proteomes" id="UP000693970">
    <property type="component" value="Unassembled WGS sequence"/>
</dbReference>
<evidence type="ECO:0000256" key="1">
    <source>
        <dbReference type="SAM" id="MobiDB-lite"/>
    </source>
</evidence>
<reference evidence="2" key="2">
    <citation type="submission" date="2021-04" db="EMBL/GenBank/DDBJ databases">
        <authorList>
            <person name="Podell S."/>
        </authorList>
    </citation>
    <scope>NUCLEOTIDE SEQUENCE</scope>
    <source>
        <strain evidence="2">Hildebrandi</strain>
    </source>
</reference>
<organism evidence="2 3">
    <name type="scientific">Nitzschia inconspicua</name>
    <dbReference type="NCBI Taxonomy" id="303405"/>
    <lineage>
        <taxon>Eukaryota</taxon>
        <taxon>Sar</taxon>
        <taxon>Stramenopiles</taxon>
        <taxon>Ochrophyta</taxon>
        <taxon>Bacillariophyta</taxon>
        <taxon>Bacillariophyceae</taxon>
        <taxon>Bacillariophycidae</taxon>
        <taxon>Bacillariales</taxon>
        <taxon>Bacillariaceae</taxon>
        <taxon>Nitzschia</taxon>
    </lineage>
</organism>
<feature type="region of interest" description="Disordered" evidence="1">
    <location>
        <begin position="1"/>
        <end position="40"/>
    </location>
</feature>
<keyword evidence="3" id="KW-1185">Reference proteome</keyword>
<gene>
    <name evidence="2" type="ORF">IV203_018042</name>
</gene>
<name>A0A9K3M0Q3_9STRA</name>
<dbReference type="EMBL" id="JAGRRH010000003">
    <property type="protein sequence ID" value="KAG7371900.1"/>
    <property type="molecule type" value="Genomic_DNA"/>
</dbReference>
<sequence>MKRRKSSSSADDGVSSCSGESTSETQRVYDEYSTDDEDGVPRRAASTFCFGSQLESAPCMQREIVKLSNQQVQKIGEDLIGVANRVDVPNSSVAELQMEIQRLVSSGTFGTDAYQLACRLDPEFANSRRLKLAFLRSVEGSAKRAAKRYVRHFATKLELFGRDKLCKDIALSDLDEYDMEALESGGFQVLREKDRAGRPILFGRYTCMKYRSVPNMVRALWYVWSSIVEDDEAQTSGIVAIGFENGKTPLERFECQSLFGGAAASYDLYATSSDGGFDRDLARGILSLPLSLPIRPVGYHICADNSQWKGISDMVSVTLCKFVRLRLRFHYGTTQEAKYQLMTNGVPVDSIPVKNDGEIDLTYHMEWIENRRLLEESRSNDDDQIDPDVDLDG</sequence>
<proteinExistence type="predicted"/>
<reference evidence="2" key="1">
    <citation type="journal article" date="2021" name="Sci. Rep.">
        <title>Diploid genomic architecture of Nitzschia inconspicua, an elite biomass production diatom.</title>
        <authorList>
            <person name="Oliver A."/>
            <person name="Podell S."/>
            <person name="Pinowska A."/>
            <person name="Traller J.C."/>
            <person name="Smith S.R."/>
            <person name="McClure R."/>
            <person name="Beliaev A."/>
            <person name="Bohutskyi P."/>
            <person name="Hill E.A."/>
            <person name="Rabines A."/>
            <person name="Zheng H."/>
            <person name="Allen L.Z."/>
            <person name="Kuo A."/>
            <person name="Grigoriev I.V."/>
            <person name="Allen A.E."/>
            <person name="Hazlebeck D."/>
            <person name="Allen E.E."/>
        </authorList>
    </citation>
    <scope>NUCLEOTIDE SEQUENCE</scope>
    <source>
        <strain evidence="2">Hildebrandi</strain>
    </source>
</reference>
<evidence type="ECO:0000313" key="3">
    <source>
        <dbReference type="Proteomes" id="UP000693970"/>
    </source>
</evidence>
<protein>
    <submittedName>
        <fullName evidence="2">Uncharacterized protein</fullName>
    </submittedName>
</protein>
<accession>A0A9K3M0Q3</accession>
<dbReference type="AlphaFoldDB" id="A0A9K3M0Q3"/>
<comment type="caution">
    <text evidence="2">The sequence shown here is derived from an EMBL/GenBank/DDBJ whole genome shotgun (WGS) entry which is preliminary data.</text>
</comment>
<evidence type="ECO:0000313" key="2">
    <source>
        <dbReference type="EMBL" id="KAG7371900.1"/>
    </source>
</evidence>